<reference evidence="1 2" key="1">
    <citation type="submission" date="2019-08" db="EMBL/GenBank/DDBJ databases">
        <title>In-depth cultivation of the pig gut microbiome towards novel bacterial diversity and tailored functional studies.</title>
        <authorList>
            <person name="Wylensek D."/>
            <person name="Hitch T.C.A."/>
            <person name="Clavel T."/>
        </authorList>
    </citation>
    <scope>NUCLEOTIDE SEQUENCE [LARGE SCALE GENOMIC DNA]</scope>
    <source>
        <strain evidence="1 2">Bifido-178-WT-2B</strain>
    </source>
</reference>
<organism evidence="1 2">
    <name type="scientific">Lactobacillus porci</name>
    <dbReference type="NCBI Taxonomy" id="2012477"/>
    <lineage>
        <taxon>Bacteria</taxon>
        <taxon>Bacillati</taxon>
        <taxon>Bacillota</taxon>
        <taxon>Bacilli</taxon>
        <taxon>Lactobacillales</taxon>
        <taxon>Lactobacillaceae</taxon>
        <taxon>Lactobacillus</taxon>
    </lineage>
</organism>
<dbReference type="OrthoDB" id="2329628at2"/>
<accession>A0A6A8MG35</accession>
<dbReference type="Proteomes" id="UP000438120">
    <property type="component" value="Unassembled WGS sequence"/>
</dbReference>
<protein>
    <recommendedName>
        <fullName evidence="3">TetR/AcrR family transcriptional regulator</fullName>
    </recommendedName>
</protein>
<dbReference type="EMBL" id="VUMX01000035">
    <property type="protein sequence ID" value="MST87801.1"/>
    <property type="molecule type" value="Genomic_DNA"/>
</dbReference>
<evidence type="ECO:0008006" key="3">
    <source>
        <dbReference type="Google" id="ProtNLM"/>
    </source>
</evidence>
<evidence type="ECO:0000313" key="2">
    <source>
        <dbReference type="Proteomes" id="UP000438120"/>
    </source>
</evidence>
<proteinExistence type="predicted"/>
<keyword evidence="2" id="KW-1185">Reference proteome</keyword>
<sequence length="195" mass="22443">MIENGRLVKASNVLVKEFSREEAGKMNVKRYCLLAQLSRPTFYAYYGSLPQLVTELLVKQLEVNFVPEHGGYNSGLNQLLLYMSANRNYFLHAISFIKDVQCRQTGRKKGEEFAIMLPDKVREAILRVTRNYVAEHSKTGDYSNKMVRNAADLIYATLYEWINHGMRDDQSEIVDRCQIAVQIIEDQIRKTAVGK</sequence>
<comment type="caution">
    <text evidence="1">The sequence shown here is derived from an EMBL/GenBank/DDBJ whole genome shotgun (WGS) entry which is preliminary data.</text>
</comment>
<name>A0A6A8MG35_9LACO</name>
<dbReference type="AlphaFoldDB" id="A0A6A8MG35"/>
<gene>
    <name evidence="1" type="ORF">FYJ62_09320</name>
</gene>
<dbReference type="RefSeq" id="WP_154549410.1">
    <property type="nucleotide sequence ID" value="NZ_JBKZBY010000030.1"/>
</dbReference>
<evidence type="ECO:0000313" key="1">
    <source>
        <dbReference type="EMBL" id="MST87801.1"/>
    </source>
</evidence>
<dbReference type="Gene3D" id="1.10.357.10">
    <property type="entry name" value="Tetracycline Repressor, domain 2"/>
    <property type="match status" value="1"/>
</dbReference>